<dbReference type="InterPro" id="IPR045098">
    <property type="entry name" value="Fyv10_fam"/>
</dbReference>
<name>A0A1Y2EQ16_9BASI</name>
<evidence type="ECO:0000313" key="5">
    <source>
        <dbReference type="Proteomes" id="UP000193467"/>
    </source>
</evidence>
<dbReference type="InterPro" id="IPR013144">
    <property type="entry name" value="CRA_dom"/>
</dbReference>
<dbReference type="PROSITE" id="PS50897">
    <property type="entry name" value="CTLH"/>
    <property type="match status" value="1"/>
</dbReference>
<evidence type="ECO:0000256" key="1">
    <source>
        <dbReference type="ARBA" id="ARBA00010615"/>
    </source>
</evidence>
<reference evidence="4 5" key="1">
    <citation type="submission" date="2016-07" db="EMBL/GenBank/DDBJ databases">
        <title>Pervasive Adenine N6-methylation of Active Genes in Fungi.</title>
        <authorList>
            <consortium name="DOE Joint Genome Institute"/>
            <person name="Mondo S.J."/>
            <person name="Dannebaum R.O."/>
            <person name="Kuo R.C."/>
            <person name="Labutti K."/>
            <person name="Haridas S."/>
            <person name="Kuo A."/>
            <person name="Salamov A."/>
            <person name="Ahrendt S.R."/>
            <person name="Lipzen A."/>
            <person name="Sullivan W."/>
            <person name="Andreopoulos W.B."/>
            <person name="Clum A."/>
            <person name="Lindquist E."/>
            <person name="Daum C."/>
            <person name="Ramamoorthy G.K."/>
            <person name="Gryganskyi A."/>
            <person name="Culley D."/>
            <person name="Magnuson J.K."/>
            <person name="James T.Y."/>
            <person name="O'Malley M.A."/>
            <person name="Stajich J.E."/>
            <person name="Spatafora J.W."/>
            <person name="Visel A."/>
            <person name="Grigoriev I.V."/>
        </authorList>
    </citation>
    <scope>NUCLEOTIDE SEQUENCE [LARGE SCALE GENOMIC DNA]</scope>
    <source>
        <strain evidence="4 5">62-1032</strain>
    </source>
</reference>
<dbReference type="Proteomes" id="UP000193467">
    <property type="component" value="Unassembled WGS sequence"/>
</dbReference>
<protein>
    <submittedName>
        <fullName evidence="4">CTLH/CRA C-terminal to lish motif domain-domain-containing protein</fullName>
    </submittedName>
</protein>
<evidence type="ECO:0000259" key="3">
    <source>
        <dbReference type="PROSITE" id="PS50897"/>
    </source>
</evidence>
<organism evidence="4 5">
    <name type="scientific">Leucosporidium creatinivorum</name>
    <dbReference type="NCBI Taxonomy" id="106004"/>
    <lineage>
        <taxon>Eukaryota</taxon>
        <taxon>Fungi</taxon>
        <taxon>Dikarya</taxon>
        <taxon>Basidiomycota</taxon>
        <taxon>Pucciniomycotina</taxon>
        <taxon>Microbotryomycetes</taxon>
        <taxon>Leucosporidiales</taxon>
        <taxon>Leucosporidium</taxon>
    </lineage>
</organism>
<evidence type="ECO:0000313" key="4">
    <source>
        <dbReference type="EMBL" id="ORY73266.1"/>
    </source>
</evidence>
<keyword evidence="2" id="KW-0175">Coiled coil</keyword>
<dbReference type="SMART" id="SM00757">
    <property type="entry name" value="CRA"/>
    <property type="match status" value="1"/>
</dbReference>
<dbReference type="GO" id="GO:0004842">
    <property type="term" value="F:ubiquitin-protein transferase activity"/>
    <property type="evidence" value="ECO:0007669"/>
    <property type="project" value="InterPro"/>
</dbReference>
<proteinExistence type="inferred from homology"/>
<comment type="similarity">
    <text evidence="1">Belongs to the FYV10 family.</text>
</comment>
<dbReference type="FunCoup" id="A0A1Y2EQ16">
    <property type="interactions" value="427"/>
</dbReference>
<dbReference type="InterPro" id="IPR024964">
    <property type="entry name" value="CTLH/CRA"/>
</dbReference>
<sequence>MSSSKLSPNEVLLLDQATLKAPVDNLRRLQKVTQKFYEHNLGPTSTFQRDLDDVLRKSAVASSSTSSADTPDGGAAQRAEMLKTVEGMLTKMRNTKRKLAELSAQSAAATQVASARLDHLAALPDSSDAAGYPAWARKRLSHQLSDYFLRSTPPLKRSAAVLAREEGIEELVDVELWEELAKAEKGLREGRLEEVLSWVGENRTTLKKMKSTLEFTIHLQAYIELCRARSLDAAIAYVKKNLSPVTVSELSAGGGASQMEELSRAMALLAYAPDTTCQIYQELYSPARWDNLLAHFRSTFLSLHSLPPVPLLHMSLQAGIASLKTPICCPLPSSALSTSNKSNGNSAPPVHPMEGSPSAECPICSSPLGQLAPEVPYSHHVNSTIVCSISGKVVEGDGGEGGQLVALLSKMTGEGRVYSKEGLALRASQHPEGKLVDPHTGEVFQWEDMKKVFIS</sequence>
<keyword evidence="5" id="KW-1185">Reference proteome</keyword>
<dbReference type="SMART" id="SM00668">
    <property type="entry name" value="CTLH"/>
    <property type="match status" value="1"/>
</dbReference>
<dbReference type="GO" id="GO:0005737">
    <property type="term" value="C:cytoplasm"/>
    <property type="evidence" value="ECO:0007669"/>
    <property type="project" value="TreeGrafter"/>
</dbReference>
<evidence type="ECO:0000256" key="2">
    <source>
        <dbReference type="SAM" id="Coils"/>
    </source>
</evidence>
<accession>A0A1Y2EQ16</accession>
<dbReference type="OrthoDB" id="1933455at2759"/>
<gene>
    <name evidence="4" type="ORF">BCR35DRAFT_293864</name>
</gene>
<comment type="caution">
    <text evidence="4">The sequence shown here is derived from an EMBL/GenBank/DDBJ whole genome shotgun (WGS) entry which is preliminary data.</text>
</comment>
<dbReference type="AlphaFoldDB" id="A0A1Y2EQ16"/>
<dbReference type="GO" id="GO:0034657">
    <property type="term" value="C:GID complex"/>
    <property type="evidence" value="ECO:0007669"/>
    <property type="project" value="TreeGrafter"/>
</dbReference>
<dbReference type="PANTHER" id="PTHR12170">
    <property type="entry name" value="MACROPHAGE ERYTHROBLAST ATTACHER-RELATED"/>
    <property type="match status" value="1"/>
</dbReference>
<dbReference type="GO" id="GO:0043161">
    <property type="term" value="P:proteasome-mediated ubiquitin-dependent protein catabolic process"/>
    <property type="evidence" value="ECO:0007669"/>
    <property type="project" value="InterPro"/>
</dbReference>
<dbReference type="GO" id="GO:0005634">
    <property type="term" value="C:nucleus"/>
    <property type="evidence" value="ECO:0007669"/>
    <property type="project" value="TreeGrafter"/>
</dbReference>
<feature type="coiled-coil region" evidence="2">
    <location>
        <begin position="85"/>
        <end position="112"/>
    </location>
</feature>
<dbReference type="Pfam" id="PF10607">
    <property type="entry name" value="CTLH"/>
    <property type="match status" value="1"/>
</dbReference>
<dbReference type="PANTHER" id="PTHR12170:SF2">
    <property type="entry name" value="E3 UBIQUITIN-PROTEIN TRANSFERASE MAEA"/>
    <property type="match status" value="1"/>
</dbReference>
<feature type="domain" description="CTLH" evidence="3">
    <location>
        <begin position="187"/>
        <end position="233"/>
    </location>
</feature>
<dbReference type="STRING" id="106004.A0A1Y2EQ16"/>
<dbReference type="InterPro" id="IPR006595">
    <property type="entry name" value="CTLH_C"/>
</dbReference>
<dbReference type="EMBL" id="MCGR01000047">
    <property type="protein sequence ID" value="ORY73266.1"/>
    <property type="molecule type" value="Genomic_DNA"/>
</dbReference>
<dbReference type="InParanoid" id="A0A1Y2EQ16"/>